<dbReference type="STRING" id="6198.A0A074ZHY6"/>
<evidence type="ECO:0008006" key="3">
    <source>
        <dbReference type="Google" id="ProtNLM"/>
    </source>
</evidence>
<dbReference type="Proteomes" id="UP000054324">
    <property type="component" value="Unassembled WGS sequence"/>
</dbReference>
<sequence>MGRSSKKTISPGDCGNYSGISLTPVVTRLLASIVLRRLTVAREILTREQQAGFRPGPALRTDDSVCHASALRTTYARHMAPTSPGIPESIFKPRHPVYLAAFHVCTLKQAGQQAALALTLDSLGIDVCCASETRIQNTSSD</sequence>
<name>A0A074ZHY6_OPIVI</name>
<dbReference type="RefSeq" id="XP_009173361.1">
    <property type="nucleotide sequence ID" value="XM_009175097.1"/>
</dbReference>
<evidence type="ECO:0000313" key="1">
    <source>
        <dbReference type="EMBL" id="KER22905.1"/>
    </source>
</evidence>
<dbReference type="AlphaFoldDB" id="A0A074ZHY6"/>
<dbReference type="CTD" id="20323288"/>
<organism evidence="1 2">
    <name type="scientific">Opisthorchis viverrini</name>
    <name type="common">Southeast Asian liver fluke</name>
    <dbReference type="NCBI Taxonomy" id="6198"/>
    <lineage>
        <taxon>Eukaryota</taxon>
        <taxon>Metazoa</taxon>
        <taxon>Spiralia</taxon>
        <taxon>Lophotrochozoa</taxon>
        <taxon>Platyhelminthes</taxon>
        <taxon>Trematoda</taxon>
        <taxon>Digenea</taxon>
        <taxon>Opisthorchiida</taxon>
        <taxon>Opisthorchiata</taxon>
        <taxon>Opisthorchiidae</taxon>
        <taxon>Opisthorchis</taxon>
    </lineage>
</organism>
<reference evidence="1 2" key="1">
    <citation type="submission" date="2013-11" db="EMBL/GenBank/DDBJ databases">
        <title>Opisthorchis viverrini - life in the bile duct.</title>
        <authorList>
            <person name="Young N.D."/>
            <person name="Nagarajan N."/>
            <person name="Lin S.J."/>
            <person name="Korhonen P.K."/>
            <person name="Jex A.R."/>
            <person name="Hall R.S."/>
            <person name="Safavi-Hemami H."/>
            <person name="Kaewkong W."/>
            <person name="Bertrand D."/>
            <person name="Gao S."/>
            <person name="Seet Q."/>
            <person name="Wongkham S."/>
            <person name="Teh B.T."/>
            <person name="Wongkham C."/>
            <person name="Intapan P.M."/>
            <person name="Maleewong W."/>
            <person name="Yang X."/>
            <person name="Hu M."/>
            <person name="Wang Z."/>
            <person name="Hofmann A."/>
            <person name="Sternberg P.W."/>
            <person name="Tan P."/>
            <person name="Wang J."/>
            <person name="Gasser R.B."/>
        </authorList>
    </citation>
    <scope>NUCLEOTIDE SEQUENCE [LARGE SCALE GENOMIC DNA]</scope>
</reference>
<keyword evidence="2" id="KW-1185">Reference proteome</keyword>
<dbReference type="GeneID" id="20323288"/>
<dbReference type="KEGG" id="ovi:T265_09109"/>
<accession>A0A074ZHY6</accession>
<protein>
    <recommendedName>
        <fullName evidence="3">Reverse transcriptase domain-containing protein</fullName>
    </recommendedName>
</protein>
<dbReference type="EMBL" id="KL596874">
    <property type="protein sequence ID" value="KER22905.1"/>
    <property type="molecule type" value="Genomic_DNA"/>
</dbReference>
<proteinExistence type="predicted"/>
<gene>
    <name evidence="1" type="ORF">T265_09109</name>
</gene>
<dbReference type="OrthoDB" id="409048at2759"/>
<evidence type="ECO:0000313" key="2">
    <source>
        <dbReference type="Proteomes" id="UP000054324"/>
    </source>
</evidence>